<protein>
    <submittedName>
        <fullName evidence="2">Helix-turn-helix domain-containing protein</fullName>
    </submittedName>
</protein>
<dbReference type="EMBL" id="CP127295">
    <property type="protein sequence ID" value="WIX98010.1"/>
    <property type="molecule type" value="Genomic_DNA"/>
</dbReference>
<proteinExistence type="predicted"/>
<dbReference type="Pfam" id="PF13556">
    <property type="entry name" value="HTH_30"/>
    <property type="match status" value="1"/>
</dbReference>
<gene>
    <name evidence="2" type="ORF">QRX60_28465</name>
</gene>
<keyword evidence="3" id="KW-1185">Reference proteome</keyword>
<sequence length="59" mass="6636">MDIRRKPKSPDGATTFDHLGALRYRLGRIRELTDLDLNDVDSRFNLHVATRAGKVLGSV</sequence>
<dbReference type="Gene3D" id="1.10.10.2840">
    <property type="entry name" value="PucR C-terminal helix-turn-helix domain"/>
    <property type="match status" value="1"/>
</dbReference>
<accession>A0A9Y2JIB6</accession>
<evidence type="ECO:0000259" key="1">
    <source>
        <dbReference type="Pfam" id="PF13556"/>
    </source>
</evidence>
<feature type="domain" description="PucR C-terminal helix-turn-helix" evidence="1">
    <location>
        <begin position="18"/>
        <end position="52"/>
    </location>
</feature>
<dbReference type="InterPro" id="IPR042070">
    <property type="entry name" value="PucR_C-HTH_sf"/>
</dbReference>
<name>A0A9Y2JIB6_9PSEU</name>
<dbReference type="KEGG" id="amog:QRX60_28465"/>
<dbReference type="Proteomes" id="UP001239397">
    <property type="component" value="Chromosome"/>
</dbReference>
<dbReference type="InterPro" id="IPR025736">
    <property type="entry name" value="PucR_C-HTH_dom"/>
</dbReference>
<dbReference type="RefSeq" id="WP_285994495.1">
    <property type="nucleotide sequence ID" value="NZ_CP127295.1"/>
</dbReference>
<dbReference type="AlphaFoldDB" id="A0A9Y2JIB6"/>
<reference evidence="2 3" key="1">
    <citation type="submission" date="2023-06" db="EMBL/GenBank/DDBJ databases">
        <authorList>
            <person name="Oyuntsetseg B."/>
            <person name="Kim S.B."/>
        </authorList>
    </citation>
    <scope>NUCLEOTIDE SEQUENCE [LARGE SCALE GENOMIC DNA]</scope>
    <source>
        <strain evidence="2 3">4-36</strain>
    </source>
</reference>
<evidence type="ECO:0000313" key="2">
    <source>
        <dbReference type="EMBL" id="WIX98010.1"/>
    </source>
</evidence>
<evidence type="ECO:0000313" key="3">
    <source>
        <dbReference type="Proteomes" id="UP001239397"/>
    </source>
</evidence>
<organism evidence="2 3">
    <name type="scientific">Amycolatopsis mongoliensis</name>
    <dbReference type="NCBI Taxonomy" id="715475"/>
    <lineage>
        <taxon>Bacteria</taxon>
        <taxon>Bacillati</taxon>
        <taxon>Actinomycetota</taxon>
        <taxon>Actinomycetes</taxon>
        <taxon>Pseudonocardiales</taxon>
        <taxon>Pseudonocardiaceae</taxon>
        <taxon>Amycolatopsis</taxon>
    </lineage>
</organism>